<comment type="similarity">
    <text evidence="1">Belongs to the dynein heavy chain family.</text>
</comment>
<dbReference type="AlphaFoldDB" id="A0AAD9UE34"/>
<dbReference type="GO" id="GO:0005858">
    <property type="term" value="C:axonemal dynein complex"/>
    <property type="evidence" value="ECO:0007669"/>
    <property type="project" value="TreeGrafter"/>
</dbReference>
<gene>
    <name evidence="5" type="ORF">NP493_215g01011</name>
</gene>
<dbReference type="EMBL" id="JAODUO010000216">
    <property type="protein sequence ID" value="KAK2185974.1"/>
    <property type="molecule type" value="Genomic_DNA"/>
</dbReference>
<feature type="compositionally biased region" description="Basic and acidic residues" evidence="2">
    <location>
        <begin position="99"/>
        <end position="109"/>
    </location>
</feature>
<dbReference type="Pfam" id="PF12774">
    <property type="entry name" value="AAA_6"/>
    <property type="match status" value="1"/>
</dbReference>
<dbReference type="FunFam" id="1.20.140.100:FF:000003">
    <property type="entry name" value="Dynein, axonemal, heavy chain 5"/>
    <property type="match status" value="1"/>
</dbReference>
<protein>
    <recommendedName>
        <fullName evidence="7">Dynein heavy chain</fullName>
    </recommendedName>
</protein>
<dbReference type="GO" id="GO:0007018">
    <property type="term" value="P:microtubule-based movement"/>
    <property type="evidence" value="ECO:0007669"/>
    <property type="project" value="InterPro"/>
</dbReference>
<dbReference type="FunFam" id="1.10.287.2620:FF:000003">
    <property type="entry name" value="Dynein, axonemal, heavy chain 5"/>
    <property type="match status" value="1"/>
</dbReference>
<dbReference type="InterPro" id="IPR013602">
    <property type="entry name" value="Dynein_heavy_linker"/>
</dbReference>
<evidence type="ECO:0000256" key="2">
    <source>
        <dbReference type="SAM" id="MobiDB-lite"/>
    </source>
</evidence>
<feature type="compositionally biased region" description="Polar residues" evidence="2">
    <location>
        <begin position="89"/>
        <end position="98"/>
    </location>
</feature>
<sequence>MFADIGSDTKRDHRPFFYCDAVLAIPCVVMHPALDEVQQTVNRASQSILSVAKGVSQWSKERRKMTPKSLHAAPTTALLGEPPLDRRGSMSSNPTSEASRSDLDGGLKGEGEEKTVTFAIRPQAKNYFRNVSDNKDIAKLVSLLFTAINSTKKKFSVYAEIWCLDRDEELQIFMKDDPHLSEFEAKILHYKELEQQIVAEEEHYDIGLMAEIKAWQLHFGKFCNQKYCSEMEGIFDFITDLTKRLSRPIKDLDDIRFAMAALKEIRENEIRIDMSISPIEDEMERVDTLRYSWQKMTVLCSEVSSHLVTIQPQFRKQLIRNVKTFVTDASSFYNSYNDFVTYTGGEELFGLPVTPYPELLQIKKELNLLQKLYGLYNDVIDTVNGYYDILWTDVNIEKINQELADFQTRCRKLPRALKEWQAYEDLRKTIEDFNDMVPLLELMANKAMKPRHWKRIAELTGHTFDIESENFTLRNILQAPLLENKEEIEDICISAVKEKDIEAKLKQVILDWNSNDFTFAQFKNRGELLLRGDSTGEIVSLMEDSLMILSSLLSNRYNKPFKKTIQEWVHKLSNSTEIIENWMTVQNLWVYLEAVFVGGDIAKQLPQASDPHTIQAHLLSVFDNIKTVKFHEKNYDVILAVQSSEGETVELQKFVKADGNVEMWLMALLRMAHSSLHGVIRTAAMALQDSVGFQLLEFLNMFPAQVGLLGIQMLWTRDATEALKNAKYDRKVMTQTNAAFLELLNTLIDQTTRDLTKVQMHIKSPADFEWQKQTRFYFNEDTDKCQISITDVDFIYQNEFLGCTERLVITPLTDRCYITLAQALGMSMGGAPAGPAGTGKTETVKDMGRCLGKYVVVFNCSDQMDFRGLGRIFKGLAQSGSWGCFDEFNRIDLPVLSVAAQQIAIVLGCRKERKKQFIFTDGDTVDMSPEFGIFLTMINFRTVAMMVPDRHIIIRVKLASVGFIENINLARNVVD</sequence>
<dbReference type="Gene3D" id="1.20.58.1120">
    <property type="match status" value="2"/>
</dbReference>
<dbReference type="Gene3D" id="3.40.50.300">
    <property type="entry name" value="P-loop containing nucleotide triphosphate hydrolases"/>
    <property type="match status" value="1"/>
</dbReference>
<feature type="domain" description="Dynein heavy chain hydrolytic ATP-binding dynein motor region" evidence="4">
    <location>
        <begin position="796"/>
        <end position="974"/>
    </location>
</feature>
<dbReference type="SUPFAM" id="SSF52540">
    <property type="entry name" value="P-loop containing nucleoside triphosphate hydrolases"/>
    <property type="match status" value="1"/>
</dbReference>
<dbReference type="Pfam" id="PF08393">
    <property type="entry name" value="DHC_N2"/>
    <property type="match status" value="1"/>
</dbReference>
<dbReference type="InterPro" id="IPR042222">
    <property type="entry name" value="Dynein_2_N"/>
</dbReference>
<evidence type="ECO:0000313" key="5">
    <source>
        <dbReference type="EMBL" id="KAK2185974.1"/>
    </source>
</evidence>
<dbReference type="PANTHER" id="PTHR46532:SF4">
    <property type="entry name" value="AAA+ ATPASE DOMAIN-CONTAINING PROTEIN"/>
    <property type="match status" value="1"/>
</dbReference>
<feature type="region of interest" description="Disordered" evidence="2">
    <location>
        <begin position="59"/>
        <end position="109"/>
    </location>
</feature>
<evidence type="ECO:0000259" key="3">
    <source>
        <dbReference type="Pfam" id="PF08393"/>
    </source>
</evidence>
<dbReference type="FunFam" id="3.40.50.300:FF:000063">
    <property type="entry name" value="dynein heavy chain 6, axonemal"/>
    <property type="match status" value="1"/>
</dbReference>
<dbReference type="GO" id="GO:0045505">
    <property type="term" value="F:dynein intermediate chain binding"/>
    <property type="evidence" value="ECO:0007669"/>
    <property type="project" value="InterPro"/>
</dbReference>
<dbReference type="InterPro" id="IPR035699">
    <property type="entry name" value="AAA_6"/>
</dbReference>
<evidence type="ECO:0000256" key="1">
    <source>
        <dbReference type="ARBA" id="ARBA00008887"/>
    </source>
</evidence>
<evidence type="ECO:0000313" key="6">
    <source>
        <dbReference type="Proteomes" id="UP001209878"/>
    </source>
</evidence>
<dbReference type="GO" id="GO:0005524">
    <property type="term" value="F:ATP binding"/>
    <property type="evidence" value="ECO:0007669"/>
    <property type="project" value="InterPro"/>
</dbReference>
<keyword evidence="6" id="KW-1185">Reference proteome</keyword>
<evidence type="ECO:0000259" key="4">
    <source>
        <dbReference type="Pfam" id="PF12774"/>
    </source>
</evidence>
<feature type="domain" description="Dynein heavy chain linker" evidence="3">
    <location>
        <begin position="360"/>
        <end position="608"/>
    </location>
</feature>
<evidence type="ECO:0008006" key="7">
    <source>
        <dbReference type="Google" id="ProtNLM"/>
    </source>
</evidence>
<dbReference type="PANTHER" id="PTHR46532">
    <property type="entry name" value="MALE FERTILITY FACTOR KL5"/>
    <property type="match status" value="1"/>
</dbReference>
<dbReference type="Gene3D" id="1.20.140.100">
    <property type="entry name" value="Dynein heavy chain, N-terminal domain 2"/>
    <property type="match status" value="1"/>
</dbReference>
<dbReference type="GO" id="GO:0051959">
    <property type="term" value="F:dynein light intermediate chain binding"/>
    <property type="evidence" value="ECO:0007669"/>
    <property type="project" value="InterPro"/>
</dbReference>
<name>A0AAD9UE34_RIDPI</name>
<reference evidence="5" key="1">
    <citation type="journal article" date="2023" name="Mol. Biol. Evol.">
        <title>Third-Generation Sequencing Reveals the Adaptive Role of the Epigenome in Three Deep-Sea Polychaetes.</title>
        <authorList>
            <person name="Perez M."/>
            <person name="Aroh O."/>
            <person name="Sun Y."/>
            <person name="Lan Y."/>
            <person name="Juniper S.K."/>
            <person name="Young C.R."/>
            <person name="Angers B."/>
            <person name="Qian P.Y."/>
        </authorList>
    </citation>
    <scope>NUCLEOTIDE SEQUENCE</scope>
    <source>
        <strain evidence="5">R07B-5</strain>
    </source>
</reference>
<organism evidence="5 6">
    <name type="scientific">Ridgeia piscesae</name>
    <name type="common">Tubeworm</name>
    <dbReference type="NCBI Taxonomy" id="27915"/>
    <lineage>
        <taxon>Eukaryota</taxon>
        <taxon>Metazoa</taxon>
        <taxon>Spiralia</taxon>
        <taxon>Lophotrochozoa</taxon>
        <taxon>Annelida</taxon>
        <taxon>Polychaeta</taxon>
        <taxon>Sedentaria</taxon>
        <taxon>Canalipalpata</taxon>
        <taxon>Sabellida</taxon>
        <taxon>Siboglinidae</taxon>
        <taxon>Ridgeia</taxon>
    </lineage>
</organism>
<comment type="caution">
    <text evidence="5">The sequence shown here is derived from an EMBL/GenBank/DDBJ whole genome shotgun (WGS) entry which is preliminary data.</text>
</comment>
<dbReference type="InterPro" id="IPR027417">
    <property type="entry name" value="P-loop_NTPase"/>
</dbReference>
<dbReference type="Proteomes" id="UP001209878">
    <property type="component" value="Unassembled WGS sequence"/>
</dbReference>
<accession>A0AAD9UE34</accession>
<dbReference type="InterPro" id="IPR026983">
    <property type="entry name" value="DHC"/>
</dbReference>
<dbReference type="Gene3D" id="1.10.287.2620">
    <property type="match status" value="1"/>
</dbReference>
<proteinExistence type="inferred from homology"/>